<dbReference type="SUPFAM" id="SSF56925">
    <property type="entry name" value="OMPA-like"/>
    <property type="match status" value="1"/>
</dbReference>
<evidence type="ECO:0000313" key="10">
    <source>
        <dbReference type="Proteomes" id="UP001155079"/>
    </source>
</evidence>
<accession>A0AAJ1BY57</accession>
<dbReference type="GO" id="GO:0009279">
    <property type="term" value="C:cell outer membrane"/>
    <property type="evidence" value="ECO:0007669"/>
    <property type="project" value="UniProtKB-SubCell"/>
</dbReference>
<keyword evidence="2 6" id="KW-0732">Signal</keyword>
<feature type="domain" description="Outer membrane protein beta-barrel" evidence="7">
    <location>
        <begin position="38"/>
        <end position="212"/>
    </location>
</feature>
<dbReference type="EMBL" id="JAMQAY010000002">
    <property type="protein sequence ID" value="MCM2400761.1"/>
    <property type="molecule type" value="Genomic_DNA"/>
</dbReference>
<comment type="subcellular location">
    <subcellularLocation>
        <location evidence="1">Cell outer membrane</location>
    </subcellularLocation>
</comment>
<dbReference type="Pfam" id="PF13505">
    <property type="entry name" value="OMP_b-brl"/>
    <property type="match status" value="1"/>
</dbReference>
<dbReference type="Gene3D" id="2.40.160.20">
    <property type="match status" value="1"/>
</dbReference>
<organism evidence="9 11">
    <name type="scientific">Ciceribacter sichuanensis</name>
    <dbReference type="NCBI Taxonomy" id="2949647"/>
    <lineage>
        <taxon>Bacteria</taxon>
        <taxon>Pseudomonadati</taxon>
        <taxon>Pseudomonadota</taxon>
        <taxon>Alphaproteobacteria</taxon>
        <taxon>Hyphomicrobiales</taxon>
        <taxon>Rhizobiaceae</taxon>
        <taxon>Ciceribacter</taxon>
    </lineage>
</organism>
<keyword evidence="10" id="KW-1185">Reference proteome</keyword>
<evidence type="ECO:0000256" key="1">
    <source>
        <dbReference type="ARBA" id="ARBA00004442"/>
    </source>
</evidence>
<dbReference type="InterPro" id="IPR027385">
    <property type="entry name" value="Beta-barrel_OMP"/>
</dbReference>
<evidence type="ECO:0000256" key="4">
    <source>
        <dbReference type="ARBA" id="ARBA00023237"/>
    </source>
</evidence>
<proteinExistence type="inferred from homology"/>
<gene>
    <name evidence="8" type="ORF">NBH20_06310</name>
    <name evidence="9" type="ORF">NBH21_16780</name>
</gene>
<dbReference type="AlphaFoldDB" id="A0AAJ1BY57"/>
<dbReference type="InterPro" id="IPR051692">
    <property type="entry name" value="OMP-like"/>
</dbReference>
<evidence type="ECO:0000313" key="8">
    <source>
        <dbReference type="EMBL" id="MCM2400761.1"/>
    </source>
</evidence>
<sequence length="212" mass="22307">MLKKLLLGSVAAAAISSTALAADAVVEAPAPPPQAVEAAPVFSWAGGYVGAFGGYGWGNGDFYDGVGSASDDFDGGRFGGFAGWNFDVGSNIIVGVEGDLNYDWNENSYGDVDVKTGLNGSVRGRVGYAMDRALLYAAGGWTATNFSVDGPGFGEDKMLNGWTLGAGFDYAVTDQLFTRVEYRYNDYAEKNILGVDTDFNQHVVNVGLGLKF</sequence>
<reference evidence="9 10" key="1">
    <citation type="submission" date="2022-06" db="EMBL/GenBank/DDBJ databases">
        <authorList>
            <person name="Sun Q."/>
        </authorList>
    </citation>
    <scope>NUCLEOTIDE SEQUENCE</scope>
    <source>
        <strain evidence="9">S101</strain>
        <strain evidence="8 10">S153</strain>
    </source>
</reference>
<evidence type="ECO:0000313" key="11">
    <source>
        <dbReference type="Proteomes" id="UP001155380"/>
    </source>
</evidence>
<dbReference type="PANTHER" id="PTHR34001:SF3">
    <property type="entry name" value="BLL7405 PROTEIN"/>
    <property type="match status" value="1"/>
</dbReference>
<comment type="similarity">
    <text evidence="5">Belongs to the Omp25/RopB family.</text>
</comment>
<name>A0AAJ1BY57_9HYPH</name>
<dbReference type="RefSeq" id="WP_250915388.1">
    <property type="nucleotide sequence ID" value="NZ_JAMQAY010000002.1"/>
</dbReference>
<protein>
    <submittedName>
        <fullName evidence="9">Porin family protein</fullName>
    </submittedName>
</protein>
<dbReference type="InterPro" id="IPR011250">
    <property type="entry name" value="OMP/PagP_B-barrel"/>
</dbReference>
<dbReference type="Proteomes" id="UP001155079">
    <property type="component" value="Unassembled WGS sequence"/>
</dbReference>
<keyword evidence="4" id="KW-0998">Cell outer membrane</keyword>
<evidence type="ECO:0000256" key="6">
    <source>
        <dbReference type="SAM" id="SignalP"/>
    </source>
</evidence>
<dbReference type="Proteomes" id="UP001155380">
    <property type="component" value="Unassembled WGS sequence"/>
</dbReference>
<dbReference type="PANTHER" id="PTHR34001">
    <property type="entry name" value="BLL7405 PROTEIN"/>
    <property type="match status" value="1"/>
</dbReference>
<evidence type="ECO:0000259" key="7">
    <source>
        <dbReference type="Pfam" id="PF13505"/>
    </source>
</evidence>
<feature type="signal peptide" evidence="6">
    <location>
        <begin position="1"/>
        <end position="21"/>
    </location>
</feature>
<evidence type="ECO:0000256" key="5">
    <source>
        <dbReference type="ARBA" id="ARBA00038306"/>
    </source>
</evidence>
<feature type="chain" id="PRO_5042499575" evidence="6">
    <location>
        <begin position="22"/>
        <end position="212"/>
    </location>
</feature>
<evidence type="ECO:0000256" key="3">
    <source>
        <dbReference type="ARBA" id="ARBA00023136"/>
    </source>
</evidence>
<evidence type="ECO:0000313" key="9">
    <source>
        <dbReference type="EMBL" id="MCO5958435.1"/>
    </source>
</evidence>
<evidence type="ECO:0000256" key="2">
    <source>
        <dbReference type="ARBA" id="ARBA00022729"/>
    </source>
</evidence>
<comment type="caution">
    <text evidence="9">The sequence shown here is derived from an EMBL/GenBank/DDBJ whole genome shotgun (WGS) entry which is preliminary data.</text>
</comment>
<dbReference type="EMBL" id="JAMXLX010000005">
    <property type="protein sequence ID" value="MCO5958435.1"/>
    <property type="molecule type" value="Genomic_DNA"/>
</dbReference>
<keyword evidence="3" id="KW-0472">Membrane</keyword>